<comment type="caution">
    <text evidence="1">The sequence shown here is derived from an EMBL/GenBank/DDBJ whole genome shotgun (WGS) entry which is preliminary data.</text>
</comment>
<sequence length="79" mass="9649">MWILYSADWSERVQKKNNQDTLTLFCNGKREEKLNEEKWNTAKGREEDPREYQRMEECRNGPKVFSATRKYERMRAKSK</sequence>
<gene>
    <name evidence="1" type="ORF">RUM44_000133</name>
</gene>
<name>A0ABR1B676_POLSC</name>
<accession>A0ABR1B676</accession>
<evidence type="ECO:0000313" key="2">
    <source>
        <dbReference type="Proteomes" id="UP001359485"/>
    </source>
</evidence>
<reference evidence="1 2" key="1">
    <citation type="submission" date="2023-09" db="EMBL/GenBank/DDBJ databases">
        <title>Genomes of two closely related lineages of the louse Polyplax serrata with different host specificities.</title>
        <authorList>
            <person name="Martinu J."/>
            <person name="Tarabai H."/>
            <person name="Stefka J."/>
            <person name="Hypsa V."/>
        </authorList>
    </citation>
    <scope>NUCLEOTIDE SEQUENCE [LARGE SCALE GENOMIC DNA]</scope>
    <source>
        <strain evidence="1">98ZLc_SE</strain>
    </source>
</reference>
<evidence type="ECO:0000313" key="1">
    <source>
        <dbReference type="EMBL" id="KAK6634886.1"/>
    </source>
</evidence>
<keyword evidence="2" id="KW-1185">Reference proteome</keyword>
<dbReference type="EMBL" id="JAWJWF010000003">
    <property type="protein sequence ID" value="KAK6634886.1"/>
    <property type="molecule type" value="Genomic_DNA"/>
</dbReference>
<dbReference type="Proteomes" id="UP001359485">
    <property type="component" value="Unassembled WGS sequence"/>
</dbReference>
<proteinExistence type="predicted"/>
<organism evidence="1 2">
    <name type="scientific">Polyplax serrata</name>
    <name type="common">Common mouse louse</name>
    <dbReference type="NCBI Taxonomy" id="468196"/>
    <lineage>
        <taxon>Eukaryota</taxon>
        <taxon>Metazoa</taxon>
        <taxon>Ecdysozoa</taxon>
        <taxon>Arthropoda</taxon>
        <taxon>Hexapoda</taxon>
        <taxon>Insecta</taxon>
        <taxon>Pterygota</taxon>
        <taxon>Neoptera</taxon>
        <taxon>Paraneoptera</taxon>
        <taxon>Psocodea</taxon>
        <taxon>Troctomorpha</taxon>
        <taxon>Phthiraptera</taxon>
        <taxon>Anoplura</taxon>
        <taxon>Polyplacidae</taxon>
        <taxon>Polyplax</taxon>
    </lineage>
</organism>
<protein>
    <submittedName>
        <fullName evidence="1">Uncharacterized protein</fullName>
    </submittedName>
</protein>